<dbReference type="SUPFAM" id="SSF48600">
    <property type="entry name" value="Chorismate mutase II"/>
    <property type="match status" value="1"/>
</dbReference>
<dbReference type="Gene3D" id="1.20.59.10">
    <property type="entry name" value="Chorismate mutase"/>
    <property type="match status" value="1"/>
</dbReference>
<dbReference type="InterPro" id="IPR036263">
    <property type="entry name" value="Chorismate_II_sf"/>
</dbReference>
<reference evidence="4 5" key="1">
    <citation type="journal article" date="2012" name="J. Bacteriol.">
        <title>Genome sequence of Mycobacterium hassiacum DSM 44199, a rare source of heat-stable mycobacterial proteins.</title>
        <authorList>
            <person name="Tiago I."/>
            <person name="Maranha A."/>
            <person name="Mendes V."/>
            <person name="Alarico S."/>
            <person name="Moynihan P.J."/>
            <person name="Clarke A.J."/>
            <person name="Macedo-Ribeiro S."/>
            <person name="Pereira P.J."/>
            <person name="Empadinhas N."/>
        </authorList>
    </citation>
    <scope>NUCLEOTIDE SEQUENCE [LARGE SCALE GENOMIC DNA]</scope>
    <source>
        <strain evidence="5">DSM 44199 / CIP 105218 / JCM 12690 / 3849</strain>
    </source>
</reference>
<evidence type="ECO:0000313" key="4">
    <source>
        <dbReference type="EMBL" id="EKF22528.1"/>
    </source>
</evidence>
<organism evidence="4 5">
    <name type="scientific">Mycolicibacterium hassiacum (strain DSM 44199 / CIP 105218 / JCM 12690 / 3849)</name>
    <name type="common">Mycobacterium hassiacum</name>
    <dbReference type="NCBI Taxonomy" id="1122247"/>
    <lineage>
        <taxon>Bacteria</taxon>
        <taxon>Bacillati</taxon>
        <taxon>Actinomycetota</taxon>
        <taxon>Actinomycetes</taxon>
        <taxon>Mycobacteriales</taxon>
        <taxon>Mycobacteriaceae</taxon>
        <taxon>Mycolicibacterium</taxon>
    </lineage>
</organism>
<evidence type="ECO:0000259" key="3">
    <source>
        <dbReference type="PROSITE" id="PS51168"/>
    </source>
</evidence>
<dbReference type="EMBL" id="AMRA01000096">
    <property type="protein sequence ID" value="EKF22528.1"/>
    <property type="molecule type" value="Genomic_DNA"/>
</dbReference>
<dbReference type="eggNOG" id="COG1605">
    <property type="taxonomic scope" value="Bacteria"/>
</dbReference>
<dbReference type="SMART" id="SM00830">
    <property type="entry name" value="CM_2"/>
    <property type="match status" value="1"/>
</dbReference>
<dbReference type="STRING" id="1122247.GCA_000379865_00944"/>
<comment type="caution">
    <text evidence="4">The sequence shown here is derived from an EMBL/GenBank/DDBJ whole genome shotgun (WGS) entry which is preliminary data.</text>
</comment>
<dbReference type="InterPro" id="IPR036979">
    <property type="entry name" value="CM_dom_sf"/>
</dbReference>
<dbReference type="Proteomes" id="UP000006265">
    <property type="component" value="Unassembled WGS sequence"/>
</dbReference>
<dbReference type="Pfam" id="PF01817">
    <property type="entry name" value="CM_2"/>
    <property type="match status" value="1"/>
</dbReference>
<dbReference type="AlphaFoldDB" id="K5B7T9"/>
<name>K5B7T9_MYCHD</name>
<dbReference type="GO" id="GO:0009697">
    <property type="term" value="P:salicylic acid biosynthetic process"/>
    <property type="evidence" value="ECO:0007669"/>
    <property type="project" value="TreeGrafter"/>
</dbReference>
<sequence length="109" mass="12088">MNSQPPHDEKLQNTDMSIVPVGAEEAPEAAASIDELRQEIDRLDAQILAAVKRRTEVSRTIGKLRMASGGTRLVHSREMKVIERYSELGPDGKDLAMLLLRMGRGRLGH</sequence>
<dbReference type="NCBIfam" id="NF005894">
    <property type="entry name" value="PRK07857.1"/>
    <property type="match status" value="1"/>
</dbReference>
<evidence type="ECO:0000256" key="1">
    <source>
        <dbReference type="ARBA" id="ARBA00023235"/>
    </source>
</evidence>
<dbReference type="InterPro" id="IPR051331">
    <property type="entry name" value="Chorismate_mutase-related"/>
</dbReference>
<keyword evidence="1" id="KW-0413">Isomerase</keyword>
<dbReference type="PATRIC" id="fig|1122247.3.peg.3362"/>
<dbReference type="PANTHER" id="PTHR38041:SF1">
    <property type="entry name" value="CHORISMATE MUTASE"/>
    <property type="match status" value="1"/>
</dbReference>
<keyword evidence="2" id="KW-0175">Coiled coil</keyword>
<proteinExistence type="predicted"/>
<evidence type="ECO:0000256" key="2">
    <source>
        <dbReference type="SAM" id="Coils"/>
    </source>
</evidence>
<dbReference type="InterPro" id="IPR002701">
    <property type="entry name" value="CM_II_prokaryot"/>
</dbReference>
<evidence type="ECO:0000313" key="5">
    <source>
        <dbReference type="Proteomes" id="UP000006265"/>
    </source>
</evidence>
<dbReference type="GO" id="GO:0004106">
    <property type="term" value="F:chorismate mutase activity"/>
    <property type="evidence" value="ECO:0007669"/>
    <property type="project" value="InterPro"/>
</dbReference>
<feature type="coiled-coil region" evidence="2">
    <location>
        <begin position="26"/>
        <end position="53"/>
    </location>
</feature>
<feature type="domain" description="Chorismate mutase" evidence="3">
    <location>
        <begin position="27"/>
        <end position="109"/>
    </location>
</feature>
<dbReference type="InterPro" id="IPR010958">
    <property type="entry name" value="Chorismate_mutase_highGC-bac"/>
</dbReference>
<dbReference type="NCBIfam" id="TIGR01808">
    <property type="entry name" value="CM_M_hiGC-arch"/>
    <property type="match status" value="1"/>
</dbReference>
<accession>K5B7T9</accession>
<dbReference type="PROSITE" id="PS51168">
    <property type="entry name" value="CHORISMATE_MUT_2"/>
    <property type="match status" value="1"/>
</dbReference>
<gene>
    <name evidence="4" type="ORF">C731_3506</name>
</gene>
<keyword evidence="5" id="KW-1185">Reference proteome</keyword>
<dbReference type="GO" id="GO:0046417">
    <property type="term" value="P:chorismate metabolic process"/>
    <property type="evidence" value="ECO:0007669"/>
    <property type="project" value="InterPro"/>
</dbReference>
<dbReference type="PANTHER" id="PTHR38041">
    <property type="entry name" value="CHORISMATE MUTASE"/>
    <property type="match status" value="1"/>
</dbReference>
<protein>
    <recommendedName>
        <fullName evidence="3">Chorismate mutase domain-containing protein</fullName>
    </recommendedName>
</protein>